<feature type="domain" description="Nucleoporin POM152 first Ig-like" evidence="6">
    <location>
        <begin position="169"/>
        <end position="315"/>
    </location>
</feature>
<dbReference type="EMBL" id="KI925454">
    <property type="protein sequence ID" value="ETW86957.1"/>
    <property type="molecule type" value="Genomic_DNA"/>
</dbReference>
<accession>W4KMC2</accession>
<proteinExistence type="predicted"/>
<dbReference type="GO" id="GO:0017056">
    <property type="term" value="F:structural constituent of nuclear pore"/>
    <property type="evidence" value="ECO:0007669"/>
    <property type="project" value="InterPro"/>
</dbReference>
<organism evidence="8 9">
    <name type="scientific">Heterobasidion irregulare (strain TC 32-1)</name>
    <dbReference type="NCBI Taxonomy" id="747525"/>
    <lineage>
        <taxon>Eukaryota</taxon>
        <taxon>Fungi</taxon>
        <taxon>Dikarya</taxon>
        <taxon>Basidiomycota</taxon>
        <taxon>Agaricomycotina</taxon>
        <taxon>Agaricomycetes</taxon>
        <taxon>Russulales</taxon>
        <taxon>Bondarzewiaceae</taxon>
        <taxon>Heterobasidion</taxon>
        <taxon>Heterobasidion annosum species complex</taxon>
    </lineage>
</organism>
<feature type="domain" description="Nucleoporin POM152 immunoglobulin-like" evidence="3">
    <location>
        <begin position="908"/>
        <end position="983"/>
    </location>
</feature>
<keyword evidence="2" id="KW-0812">Transmembrane</keyword>
<dbReference type="OrthoDB" id="5529162at2759"/>
<dbReference type="Pfam" id="PF24527">
    <property type="entry name" value="Ig-like_Pom152_9"/>
    <property type="match status" value="1"/>
</dbReference>
<name>W4KMC2_HETIT</name>
<dbReference type="GO" id="GO:0070762">
    <property type="term" value="C:nuclear pore transmembrane ring"/>
    <property type="evidence" value="ECO:0007669"/>
    <property type="project" value="TreeGrafter"/>
</dbReference>
<feature type="domain" description="Nucleoporin POM152 Ig-like" evidence="5">
    <location>
        <begin position="466"/>
        <end position="573"/>
    </location>
</feature>
<dbReference type="HOGENOM" id="CLU_002415_0_0_1"/>
<evidence type="ECO:0000256" key="2">
    <source>
        <dbReference type="SAM" id="Phobius"/>
    </source>
</evidence>
<dbReference type="STRING" id="747525.W4KMC2"/>
<dbReference type="InterPro" id="IPR056541">
    <property type="entry name" value="Ig-like_POM152"/>
</dbReference>
<feature type="transmembrane region" description="Helical" evidence="2">
    <location>
        <begin position="29"/>
        <end position="52"/>
    </location>
</feature>
<protein>
    <recommendedName>
        <fullName evidence="10">Ig-like domain-containing protein</fullName>
    </recommendedName>
</protein>
<dbReference type="FunCoup" id="W4KMC2">
    <property type="interactions" value="73"/>
</dbReference>
<dbReference type="InterPro" id="IPR056543">
    <property type="entry name" value="Ig-like_POM152_9th"/>
</dbReference>
<keyword evidence="9" id="KW-1185">Reference proteome</keyword>
<feature type="region of interest" description="Disordered" evidence="1">
    <location>
        <begin position="250"/>
        <end position="279"/>
    </location>
</feature>
<keyword evidence="2" id="KW-1133">Transmembrane helix</keyword>
<dbReference type="InterPro" id="IPR056540">
    <property type="entry name" value="TMD_POM152"/>
</dbReference>
<dbReference type="PANTHER" id="PTHR28206:SF1">
    <property type="entry name" value="NUCLEOPORIN POM152"/>
    <property type="match status" value="1"/>
</dbReference>
<evidence type="ECO:0000259" key="7">
    <source>
        <dbReference type="Pfam" id="PF24527"/>
    </source>
</evidence>
<dbReference type="GO" id="GO:0006999">
    <property type="term" value="P:nuclear pore organization"/>
    <property type="evidence" value="ECO:0007669"/>
    <property type="project" value="TreeGrafter"/>
</dbReference>
<feature type="domain" description="Nucleoporin POM152 immunoglobulin-like" evidence="3">
    <location>
        <begin position="579"/>
        <end position="678"/>
    </location>
</feature>
<dbReference type="InterPro" id="IPR037701">
    <property type="entry name" value="Pom152"/>
</dbReference>
<dbReference type="Pfam" id="PF24097">
    <property type="entry name" value="TMD_POM152"/>
    <property type="match status" value="1"/>
</dbReference>
<evidence type="ECO:0000259" key="6">
    <source>
        <dbReference type="Pfam" id="PF24519"/>
    </source>
</evidence>
<reference evidence="8 9" key="1">
    <citation type="journal article" date="2012" name="New Phytol.">
        <title>Insight into trade-off between wood decay and parasitism from the genome of a fungal forest pathogen.</title>
        <authorList>
            <person name="Olson A."/>
            <person name="Aerts A."/>
            <person name="Asiegbu F."/>
            <person name="Belbahri L."/>
            <person name="Bouzid O."/>
            <person name="Broberg A."/>
            <person name="Canback B."/>
            <person name="Coutinho P.M."/>
            <person name="Cullen D."/>
            <person name="Dalman K."/>
            <person name="Deflorio G."/>
            <person name="van Diepen L.T."/>
            <person name="Dunand C."/>
            <person name="Duplessis S."/>
            <person name="Durling M."/>
            <person name="Gonthier P."/>
            <person name="Grimwood J."/>
            <person name="Fossdal C.G."/>
            <person name="Hansson D."/>
            <person name="Henrissat B."/>
            <person name="Hietala A."/>
            <person name="Himmelstrand K."/>
            <person name="Hoffmeister D."/>
            <person name="Hogberg N."/>
            <person name="James T.Y."/>
            <person name="Karlsson M."/>
            <person name="Kohler A."/>
            <person name="Kues U."/>
            <person name="Lee Y.H."/>
            <person name="Lin Y.C."/>
            <person name="Lind M."/>
            <person name="Lindquist E."/>
            <person name="Lombard V."/>
            <person name="Lucas S."/>
            <person name="Lunden K."/>
            <person name="Morin E."/>
            <person name="Murat C."/>
            <person name="Park J."/>
            <person name="Raffaello T."/>
            <person name="Rouze P."/>
            <person name="Salamov A."/>
            <person name="Schmutz J."/>
            <person name="Solheim H."/>
            <person name="Stahlberg J."/>
            <person name="Velez H."/>
            <person name="de Vries R.P."/>
            <person name="Wiebenga A."/>
            <person name="Woodward S."/>
            <person name="Yakovlev I."/>
            <person name="Garbelotto M."/>
            <person name="Martin F."/>
            <person name="Grigoriev I.V."/>
            <person name="Stenlid J."/>
        </authorList>
    </citation>
    <scope>NUCLEOTIDE SEQUENCE [LARGE SCALE GENOMIC DNA]</scope>
    <source>
        <strain evidence="8 9">TC 32-1</strain>
    </source>
</reference>
<dbReference type="InParanoid" id="W4KMC2"/>
<dbReference type="PANTHER" id="PTHR28206">
    <property type="entry name" value="NUCLEOPORIN POM152"/>
    <property type="match status" value="1"/>
</dbReference>
<dbReference type="GO" id="GO:0006606">
    <property type="term" value="P:protein import into nucleus"/>
    <property type="evidence" value="ECO:0007669"/>
    <property type="project" value="TreeGrafter"/>
</dbReference>
<dbReference type="InterPro" id="IPR056542">
    <property type="entry name" value="Ig-like_POM152_1st"/>
</dbReference>
<evidence type="ECO:0008006" key="10">
    <source>
        <dbReference type="Google" id="ProtNLM"/>
    </source>
</evidence>
<evidence type="ECO:0000313" key="8">
    <source>
        <dbReference type="EMBL" id="ETW86957.1"/>
    </source>
</evidence>
<dbReference type="Pfam" id="PF23664">
    <property type="entry name" value="Ig_Pom152"/>
    <property type="match status" value="2"/>
</dbReference>
<feature type="compositionally biased region" description="Acidic residues" evidence="1">
    <location>
        <begin position="252"/>
        <end position="266"/>
    </location>
</feature>
<sequence>MSTTKEVPSHSQPQPRIPEKYLDAPTQRLYVLSFGLLIQAIKIFDFLQYLFASDTTSISRYGQKWLLVDLLYCIGLGQLRIPRLNYATTVIVLQVLSLWLLDGLLFGGIRLHLFGGSGSADLSGHDIATTSTFSILSILTLGLLTGESYAGKDAHLLGQHTVRMSPISTAHLNPFGQTFCLATSSGSVLIPILLNNTSPHEVHFSITPLGYVEGSGDRIQPKTSYAKDLKAIENARIEALHLAKGASKRDEDDYDYDEYDDEDEEAQRDPHAAKMQKTQSLAHIRISQPGTVRLTDVTDSSRVGARIVYPSEVTIAPCPRAQFVDGDAITRGDNVRCAAPGLGSVGGRERDVELGLSIYGVPPLSLKWFKDINGKREYFTVEGIQEGHATQTDGIHSSYAAAQDVHVPLTVSADALGTHTYALESVMDGLGNVAYMSHSVLTKDSNSSISTDANTKNTRTLHVLRRPTVSFKGCGPGKPASQRIGSEVPLIVSTNEADPLDGPWDITLKYQASPLADETGKAANKRFKPWKKNLATPRDKRELIVKANTPGQYTIVDVKGKYCEGDVLSPETCTVIELPLPTAEIEWRRIHECSGDTGVAASLVLHGTPPFQVNYRMQRDKEPPRELVQTFSGSRGEMTLQPPQSGHYIYSFTHLSDANYQKVELKGPSIDQNVHPLATARFVQTGIPGRDKQTINSCSGDVVDVDVNLQGTGPWNLEVQLVGPKGSEILAFTGIETARKTLELPIPKAINRDGGTFEIDLVSIEDSYGCKRPLSVPGVSVNVRRIKPTARFYGKEGQRQVTTLENEQANLPLRLTGDGPWRIKYRTLENPDHVQYATLRTPNDHLVVNEKGLYEIMSVTDTQCPGNVFADGSTYRVDWVPRPSAQLSKDTNAAYEAFNGSFILPPICESQGGHVDLDLTGRPPFQIMYNIARTSESGGTRLVDQPIFNSIQSRTRFQLHTSEPGRIFYEVKQVGDAAYPLSKHKGVVIPRFHRPLFEQEVLMRPSARFKSPDRLSYCLHDTLTPRDKSSSDGLILLEGTPPFELKVSVRNLAAGETHTETIELEKTTWKLNLPSYAFKSVGKHYVTIESVRDASHCEQTVPDPHERSIWVDVAESAAIVPFDRREHFCVGDVAQFQLEGIPPWTIGYRLNGKSYTQEAKVSPFALAQQQPGEFRIASIAHQQKMCKSIVTDLGYTVHSLPSAQVGHGKRVFQDIHEGDQAEITFTLVGEPPFTFTYQRAEVSLKKGGKPGKVLETHTVSGVTTKEYSIFSAMEGTWTVTFISDRYCRYPPAAPDGSMEKH</sequence>
<dbReference type="KEGG" id="hir:HETIRDRAFT_468717"/>
<gene>
    <name evidence="8" type="ORF">HETIRDRAFT_468717</name>
</gene>
<dbReference type="RefSeq" id="XP_009540917.1">
    <property type="nucleotide sequence ID" value="XM_009542622.1"/>
</dbReference>
<evidence type="ECO:0000256" key="1">
    <source>
        <dbReference type="SAM" id="MobiDB-lite"/>
    </source>
</evidence>
<evidence type="ECO:0000313" key="9">
    <source>
        <dbReference type="Proteomes" id="UP000030671"/>
    </source>
</evidence>
<feature type="domain" description="Nucleoporin POM152 N-terminal transmembrane" evidence="4">
    <location>
        <begin position="23"/>
        <end position="109"/>
    </location>
</feature>
<dbReference type="eggNOG" id="ENOG502QQ5B">
    <property type="taxonomic scope" value="Eukaryota"/>
</dbReference>
<dbReference type="Proteomes" id="UP000030671">
    <property type="component" value="Unassembled WGS sequence"/>
</dbReference>
<evidence type="ECO:0000259" key="3">
    <source>
        <dbReference type="Pfam" id="PF23664"/>
    </source>
</evidence>
<feature type="domain" description="Nucleoporin POM152 ninth Ig-like" evidence="7">
    <location>
        <begin position="1118"/>
        <end position="1189"/>
    </location>
</feature>
<evidence type="ECO:0000259" key="4">
    <source>
        <dbReference type="Pfam" id="PF24097"/>
    </source>
</evidence>
<feature type="transmembrane region" description="Helical" evidence="2">
    <location>
        <begin position="87"/>
        <end position="106"/>
    </location>
</feature>
<evidence type="ECO:0000259" key="5">
    <source>
        <dbReference type="Pfam" id="PF24312"/>
    </source>
</evidence>
<feature type="domain" description="Nucleoporin POM152 Ig-like" evidence="5">
    <location>
        <begin position="787"/>
        <end position="871"/>
    </location>
</feature>
<dbReference type="Pfam" id="PF24312">
    <property type="entry name" value="Ig-like_POM152"/>
    <property type="match status" value="2"/>
</dbReference>
<dbReference type="GeneID" id="20677247"/>
<keyword evidence="2" id="KW-0472">Membrane</keyword>
<dbReference type="Pfam" id="PF24519">
    <property type="entry name" value="Ig-like_Pom152_1"/>
    <property type="match status" value="1"/>
</dbReference>
<dbReference type="InterPro" id="IPR056544">
    <property type="entry name" value="Ig_POM152"/>
</dbReference>